<comment type="caution">
    <text evidence="8">The sequence shown here is derived from an EMBL/GenBank/DDBJ whole genome shotgun (WGS) entry which is preliminary data.</text>
</comment>
<dbReference type="InterPro" id="IPR027379">
    <property type="entry name" value="CLS_N"/>
</dbReference>
<dbReference type="Pfam" id="PF13396">
    <property type="entry name" value="PLDc_N"/>
    <property type="match status" value="1"/>
</dbReference>
<dbReference type="EMBL" id="NDYC01000049">
    <property type="protein sequence ID" value="OXZ26368.1"/>
    <property type="molecule type" value="Genomic_DNA"/>
</dbReference>
<accession>A0A233V1W6</accession>
<evidence type="ECO:0000256" key="6">
    <source>
        <dbReference type="SAM" id="Phobius"/>
    </source>
</evidence>
<organism evidence="8 9">
    <name type="scientific">Finegoldia magna</name>
    <name type="common">Peptostreptococcus magnus</name>
    <dbReference type="NCBI Taxonomy" id="1260"/>
    <lineage>
        <taxon>Bacteria</taxon>
        <taxon>Bacillati</taxon>
        <taxon>Bacillota</taxon>
        <taxon>Tissierellia</taxon>
        <taxon>Tissierellales</taxon>
        <taxon>Peptoniphilaceae</taxon>
        <taxon>Finegoldia</taxon>
    </lineage>
</organism>
<evidence type="ECO:0000256" key="5">
    <source>
        <dbReference type="ARBA" id="ARBA00023136"/>
    </source>
</evidence>
<keyword evidence="2" id="KW-1003">Cell membrane</keyword>
<evidence type="ECO:0000256" key="3">
    <source>
        <dbReference type="ARBA" id="ARBA00022692"/>
    </source>
</evidence>
<keyword evidence="3 6" id="KW-0812">Transmembrane</keyword>
<evidence type="ECO:0000259" key="7">
    <source>
        <dbReference type="Pfam" id="PF13396"/>
    </source>
</evidence>
<keyword evidence="5 6" id="KW-0472">Membrane</keyword>
<sequence length="67" mass="7929">MMRFILDNFHILVPLIVINIILIVVSLRDLFKNETFKFGNKTFWICIILFIQIIGPIIYLIFGRDDS</sequence>
<gene>
    <name evidence="8" type="ORF">B9N49_09535</name>
</gene>
<evidence type="ECO:0000313" key="9">
    <source>
        <dbReference type="Proteomes" id="UP000215413"/>
    </source>
</evidence>
<dbReference type="AlphaFoldDB" id="A0A233V1W6"/>
<dbReference type="GO" id="GO:0005886">
    <property type="term" value="C:plasma membrane"/>
    <property type="evidence" value="ECO:0007669"/>
    <property type="project" value="UniProtKB-SubCell"/>
</dbReference>
<protein>
    <recommendedName>
        <fullName evidence="7">Cardiolipin synthase N-terminal domain-containing protein</fullName>
    </recommendedName>
</protein>
<feature type="transmembrane region" description="Helical" evidence="6">
    <location>
        <begin position="43"/>
        <end position="62"/>
    </location>
</feature>
<evidence type="ECO:0000313" key="8">
    <source>
        <dbReference type="EMBL" id="OXZ26368.1"/>
    </source>
</evidence>
<feature type="transmembrane region" description="Helical" evidence="6">
    <location>
        <begin position="12"/>
        <end position="31"/>
    </location>
</feature>
<name>A0A233V1W6_FINMA</name>
<keyword evidence="4 6" id="KW-1133">Transmembrane helix</keyword>
<dbReference type="Proteomes" id="UP000215413">
    <property type="component" value="Unassembled WGS sequence"/>
</dbReference>
<evidence type="ECO:0000256" key="4">
    <source>
        <dbReference type="ARBA" id="ARBA00022989"/>
    </source>
</evidence>
<reference evidence="9" key="1">
    <citation type="submission" date="2017-04" db="EMBL/GenBank/DDBJ databases">
        <title>Finegoldia magna isolated from orthopedic joint implant-associated infections.</title>
        <authorList>
            <person name="Bjorklund S."/>
            <person name="Bruggemann H."/>
            <person name="Jensen A."/>
            <person name="Hellmark B."/>
            <person name="Soderquist B."/>
        </authorList>
    </citation>
    <scope>NUCLEOTIDE SEQUENCE [LARGE SCALE GENOMIC DNA]</scope>
    <source>
        <strain evidence="9">CCUG 54800</strain>
    </source>
</reference>
<comment type="subcellular location">
    <subcellularLocation>
        <location evidence="1">Cell membrane</location>
        <topology evidence="1">Multi-pass membrane protein</topology>
    </subcellularLocation>
</comment>
<evidence type="ECO:0000256" key="1">
    <source>
        <dbReference type="ARBA" id="ARBA00004651"/>
    </source>
</evidence>
<proteinExistence type="predicted"/>
<feature type="domain" description="Cardiolipin synthase N-terminal" evidence="7">
    <location>
        <begin position="21"/>
        <end position="64"/>
    </location>
</feature>
<evidence type="ECO:0000256" key="2">
    <source>
        <dbReference type="ARBA" id="ARBA00022475"/>
    </source>
</evidence>